<dbReference type="Proteomes" id="UP001168380">
    <property type="component" value="Unassembled WGS sequence"/>
</dbReference>
<evidence type="ECO:0000256" key="2">
    <source>
        <dbReference type="ARBA" id="ARBA00022692"/>
    </source>
</evidence>
<dbReference type="PANTHER" id="PTHR38766:SF1">
    <property type="entry name" value="FLAGELLAR PROTEIN FLIO"/>
    <property type="match status" value="1"/>
</dbReference>
<evidence type="ECO:0000256" key="3">
    <source>
        <dbReference type="ARBA" id="ARBA00022989"/>
    </source>
</evidence>
<comment type="caution">
    <text evidence="10">The sequence shown here is derived from an EMBL/GenBank/DDBJ whole genome shotgun (WGS) entry which is preliminary data.</text>
</comment>
<protein>
    <recommendedName>
        <fullName evidence="7">Flagellar protein</fullName>
    </recommendedName>
</protein>
<evidence type="ECO:0000256" key="9">
    <source>
        <dbReference type="SAM" id="SignalP"/>
    </source>
</evidence>
<keyword evidence="10" id="KW-0969">Cilium</keyword>
<evidence type="ECO:0000256" key="8">
    <source>
        <dbReference type="SAM" id="MobiDB-lite"/>
    </source>
</evidence>
<keyword evidence="5 7" id="KW-0975">Bacterial flagellum</keyword>
<feature type="region of interest" description="Disordered" evidence="8">
    <location>
        <begin position="141"/>
        <end position="162"/>
    </location>
</feature>
<keyword evidence="9" id="KW-0732">Signal</keyword>
<dbReference type="RefSeq" id="WP_302712922.1">
    <property type="nucleotide sequence ID" value="NZ_JAULRT010000052.1"/>
</dbReference>
<evidence type="ECO:0000313" key="10">
    <source>
        <dbReference type="EMBL" id="MDO3382584.1"/>
    </source>
</evidence>
<keyword evidence="3 7" id="KW-1133">Transmembrane helix</keyword>
<feature type="transmembrane region" description="Helical" evidence="7">
    <location>
        <begin position="40"/>
        <end position="62"/>
    </location>
</feature>
<reference evidence="10" key="1">
    <citation type="submission" date="2023-07" db="EMBL/GenBank/DDBJ databases">
        <title>Gilvimarinus algae sp. nov., isolated from the surface of Kelp.</title>
        <authorList>
            <person name="Sun Y.Y."/>
            <person name="Gong Y."/>
            <person name="Du Z.J."/>
        </authorList>
    </citation>
    <scope>NUCLEOTIDE SEQUENCE</scope>
    <source>
        <strain evidence="10">SDUM040014</strain>
    </source>
</reference>
<gene>
    <name evidence="10" type="primary">fliO</name>
    <name evidence="10" type="ORF">QWI16_10410</name>
</gene>
<dbReference type="InterPro" id="IPR022781">
    <property type="entry name" value="Flagellar_biosynth_FliO"/>
</dbReference>
<dbReference type="Pfam" id="PF04347">
    <property type="entry name" value="FliO"/>
    <property type="match status" value="1"/>
</dbReference>
<keyword evidence="10" id="KW-0966">Cell projection</keyword>
<keyword evidence="11" id="KW-1185">Reference proteome</keyword>
<evidence type="ECO:0000256" key="5">
    <source>
        <dbReference type="ARBA" id="ARBA00023143"/>
    </source>
</evidence>
<dbReference type="InterPro" id="IPR052205">
    <property type="entry name" value="FliO/MopB"/>
</dbReference>
<feature type="chain" id="PRO_5045607297" description="Flagellar protein" evidence="9">
    <location>
        <begin position="23"/>
        <end position="162"/>
    </location>
</feature>
<keyword evidence="4 7" id="KW-0472">Membrane</keyword>
<evidence type="ECO:0000256" key="1">
    <source>
        <dbReference type="ARBA" id="ARBA00022475"/>
    </source>
</evidence>
<accession>A0ABT8TGD8</accession>
<name>A0ABT8TGD8_9GAMM</name>
<sequence length="162" mass="16971">MKLWLKSALTGASVCVASLALAQSAEKEGAEVVRSGSAGQLLSVLVALAAVIALILLLSWCVKKLGGGSGWLKSPHMRVVASMPLGTRERLLLVDVAGTQILLGVTPQTVRQLHVFDEPVVTLEASEERQDFAEKLLSVMKSGGASGPKSNPAEVDDAARRS</sequence>
<dbReference type="NCBIfam" id="TIGR03500">
    <property type="entry name" value="FliO_TIGR"/>
    <property type="match status" value="1"/>
</dbReference>
<evidence type="ECO:0000313" key="11">
    <source>
        <dbReference type="Proteomes" id="UP001168380"/>
    </source>
</evidence>
<evidence type="ECO:0000256" key="4">
    <source>
        <dbReference type="ARBA" id="ARBA00023136"/>
    </source>
</evidence>
<keyword evidence="10" id="KW-0282">Flagellum</keyword>
<keyword evidence="2 7" id="KW-0812">Transmembrane</keyword>
<keyword evidence="1 7" id="KW-1003">Cell membrane</keyword>
<dbReference type="EMBL" id="JAULRT010000052">
    <property type="protein sequence ID" value="MDO3382584.1"/>
    <property type="molecule type" value="Genomic_DNA"/>
</dbReference>
<evidence type="ECO:0000256" key="7">
    <source>
        <dbReference type="RuleBase" id="RU362064"/>
    </source>
</evidence>
<proteinExistence type="inferred from homology"/>
<feature type="signal peptide" evidence="9">
    <location>
        <begin position="1"/>
        <end position="22"/>
    </location>
</feature>
<evidence type="ECO:0000256" key="6">
    <source>
        <dbReference type="ARBA" id="ARBA00037937"/>
    </source>
</evidence>
<organism evidence="10 11">
    <name type="scientific">Gilvimarinus algae</name>
    <dbReference type="NCBI Taxonomy" id="3058037"/>
    <lineage>
        <taxon>Bacteria</taxon>
        <taxon>Pseudomonadati</taxon>
        <taxon>Pseudomonadota</taxon>
        <taxon>Gammaproteobacteria</taxon>
        <taxon>Cellvibrionales</taxon>
        <taxon>Cellvibrionaceae</taxon>
        <taxon>Gilvimarinus</taxon>
    </lineage>
</organism>
<comment type="similarity">
    <text evidence="6 7">Belongs to the FliO/MopB family.</text>
</comment>
<dbReference type="PANTHER" id="PTHR38766">
    <property type="entry name" value="FLAGELLAR PROTEIN FLIO"/>
    <property type="match status" value="1"/>
</dbReference>
<comment type="subcellular location">
    <subcellularLocation>
        <location evidence="7">Cell membrane</location>
    </subcellularLocation>
    <subcellularLocation>
        <location evidence="7">Bacterial flagellum basal body</location>
    </subcellularLocation>
</comment>